<evidence type="ECO:0008006" key="5">
    <source>
        <dbReference type="Google" id="ProtNLM"/>
    </source>
</evidence>
<evidence type="ECO:0000313" key="3">
    <source>
        <dbReference type="EMBL" id="MDR6408868.1"/>
    </source>
</evidence>
<proteinExistence type="predicted"/>
<dbReference type="RefSeq" id="WP_310120196.1">
    <property type="nucleotide sequence ID" value="NZ_JAVDQV010000006.1"/>
</dbReference>
<evidence type="ECO:0000256" key="2">
    <source>
        <dbReference type="SAM" id="Phobius"/>
    </source>
</evidence>
<feature type="compositionally biased region" description="Basic and acidic residues" evidence="1">
    <location>
        <begin position="186"/>
        <end position="205"/>
    </location>
</feature>
<organism evidence="3 4">
    <name type="scientific">Paraburkholderia terricola</name>
    <dbReference type="NCBI Taxonomy" id="169427"/>
    <lineage>
        <taxon>Bacteria</taxon>
        <taxon>Pseudomonadati</taxon>
        <taxon>Pseudomonadota</taxon>
        <taxon>Betaproteobacteria</taxon>
        <taxon>Burkholderiales</taxon>
        <taxon>Burkholderiaceae</taxon>
        <taxon>Paraburkholderia</taxon>
    </lineage>
</organism>
<name>A0ABU1LQ44_9BURK</name>
<dbReference type="Proteomes" id="UP001264340">
    <property type="component" value="Unassembled WGS sequence"/>
</dbReference>
<feature type="region of interest" description="Disordered" evidence="1">
    <location>
        <begin position="128"/>
        <end position="148"/>
    </location>
</feature>
<protein>
    <recommendedName>
        <fullName evidence="5">Phage tail protein</fullName>
    </recommendedName>
</protein>
<feature type="transmembrane region" description="Helical" evidence="2">
    <location>
        <begin position="52"/>
        <end position="70"/>
    </location>
</feature>
<keyword evidence="4" id="KW-1185">Reference proteome</keyword>
<accession>A0ABU1LQ44</accession>
<dbReference type="EMBL" id="JAVDRP010000004">
    <property type="protein sequence ID" value="MDR6408868.1"/>
    <property type="molecule type" value="Genomic_DNA"/>
</dbReference>
<comment type="caution">
    <text evidence="3">The sequence shown here is derived from an EMBL/GenBank/DDBJ whole genome shotgun (WGS) entry which is preliminary data.</text>
</comment>
<evidence type="ECO:0000256" key="1">
    <source>
        <dbReference type="SAM" id="MobiDB-lite"/>
    </source>
</evidence>
<sequence length="308" mass="30579">MSAPESSNSKAPPSLLSDKAKGADGNGSRILANLEGRVAPPTDNPRRSKTPLVLVALLVIAAGGWAAWHMQQRTQTASLASATPANVEKAAAAASGAPPAVAKVEAPAAASSQAATIVADDSDGKAAAASAATPASSDENRLSRALADGAEPSSASALVASASAASAASVPAAKHGKNATAVASNAKHETAAHGKKENAGNHRESTSGTVAQSKKSRSGSASKDDSDADLLAALVARTKPADAKAAGGNTATKVSASAAPGNAKLAERVKECGQRGFFEDQLCRWRVCDGHWGKDPACPGSSAQARQP</sequence>
<gene>
    <name evidence="3" type="ORF">J2804_002272</name>
</gene>
<feature type="region of interest" description="Disordered" evidence="1">
    <location>
        <begin position="178"/>
        <end position="226"/>
    </location>
</feature>
<reference evidence="3 4" key="1">
    <citation type="submission" date="2023-07" db="EMBL/GenBank/DDBJ databases">
        <title>Sorghum-associated microbial communities from plants grown in Nebraska, USA.</title>
        <authorList>
            <person name="Schachtman D."/>
        </authorList>
    </citation>
    <scope>NUCLEOTIDE SEQUENCE [LARGE SCALE GENOMIC DNA]</scope>
    <source>
        <strain evidence="3 4">DS1316</strain>
    </source>
</reference>
<keyword evidence="2" id="KW-1133">Transmembrane helix</keyword>
<feature type="compositionally biased region" description="Polar residues" evidence="1">
    <location>
        <begin position="1"/>
        <end position="11"/>
    </location>
</feature>
<evidence type="ECO:0000313" key="4">
    <source>
        <dbReference type="Proteomes" id="UP001264340"/>
    </source>
</evidence>
<feature type="compositionally biased region" description="Low complexity" evidence="1">
    <location>
        <begin position="128"/>
        <end position="137"/>
    </location>
</feature>
<feature type="region of interest" description="Disordered" evidence="1">
    <location>
        <begin position="1"/>
        <end position="48"/>
    </location>
</feature>
<keyword evidence="2" id="KW-0812">Transmembrane</keyword>
<keyword evidence="2" id="KW-0472">Membrane</keyword>